<keyword evidence="2" id="KW-1185">Reference proteome</keyword>
<dbReference type="EMBL" id="JBHZPZ010000006">
    <property type="protein sequence ID" value="MFE3867771.1"/>
    <property type="molecule type" value="Genomic_DNA"/>
</dbReference>
<dbReference type="Proteomes" id="UP001600109">
    <property type="component" value="Unassembled WGS sequence"/>
</dbReference>
<accession>A0ABW6HUU4</accession>
<gene>
    <name evidence="1" type="ORF">ACFX5E_06740</name>
</gene>
<proteinExistence type="predicted"/>
<evidence type="ECO:0000313" key="2">
    <source>
        <dbReference type="Proteomes" id="UP001600109"/>
    </source>
</evidence>
<dbReference type="InterPro" id="IPR046153">
    <property type="entry name" value="DUF6155"/>
</dbReference>
<comment type="caution">
    <text evidence="1">The sequence shown here is derived from an EMBL/GenBank/DDBJ whole genome shotgun (WGS) entry which is preliminary data.</text>
</comment>
<dbReference type="Pfam" id="PF19652">
    <property type="entry name" value="DUF6155"/>
    <property type="match status" value="1"/>
</dbReference>
<sequence>MSKRDLKKYLTELNKDQLEEQIIELYEKFSPVKVYYNFVFNPKEQTLLQECKLKISNEYYPIKKTGRRSKPKMRRSVAQKYIKHFILLGVDPFIIADVMLYNIEIAQTYSSENLIKQELFFKSMFNSFKQAVIFLIANGIINDFKTRILSIHNQSIKQKWHNEPEFNAIIERLEYYVVA</sequence>
<evidence type="ECO:0000313" key="1">
    <source>
        <dbReference type="EMBL" id="MFE3867771.1"/>
    </source>
</evidence>
<organism evidence="1 2">
    <name type="scientific">Flavobacterium xylosi</name>
    <dbReference type="NCBI Taxonomy" id="3230415"/>
    <lineage>
        <taxon>Bacteria</taxon>
        <taxon>Pseudomonadati</taxon>
        <taxon>Bacteroidota</taxon>
        <taxon>Flavobacteriia</taxon>
        <taxon>Flavobacteriales</taxon>
        <taxon>Flavobacteriaceae</taxon>
        <taxon>Flavobacterium</taxon>
    </lineage>
</organism>
<name>A0ABW6HUU4_9FLAO</name>
<protein>
    <submittedName>
        <fullName evidence="1">DUF6155 family protein</fullName>
    </submittedName>
</protein>
<dbReference type="RefSeq" id="WP_379854429.1">
    <property type="nucleotide sequence ID" value="NZ_JBHZPZ010000006.1"/>
</dbReference>
<reference evidence="1 2" key="1">
    <citation type="submission" date="2024-06" db="EMBL/GenBank/DDBJ databases">
        <title>Flavobacterium spp. isolated from glacier.</title>
        <authorList>
            <person name="Han D."/>
        </authorList>
    </citation>
    <scope>NUCLEOTIDE SEQUENCE [LARGE SCALE GENOMIC DNA]</scope>
    <source>
        <strain evidence="1 2">LS2P90</strain>
    </source>
</reference>